<proteinExistence type="predicted"/>
<name>A0A5J5F4B9_9PEZI</name>
<organism evidence="2 3">
    <name type="scientific">Sphaerosporella brunnea</name>
    <dbReference type="NCBI Taxonomy" id="1250544"/>
    <lineage>
        <taxon>Eukaryota</taxon>
        <taxon>Fungi</taxon>
        <taxon>Dikarya</taxon>
        <taxon>Ascomycota</taxon>
        <taxon>Pezizomycotina</taxon>
        <taxon>Pezizomycetes</taxon>
        <taxon>Pezizales</taxon>
        <taxon>Pyronemataceae</taxon>
        <taxon>Sphaerosporella</taxon>
    </lineage>
</organism>
<comment type="caution">
    <text evidence="2">The sequence shown here is derived from an EMBL/GenBank/DDBJ whole genome shotgun (WGS) entry which is preliminary data.</text>
</comment>
<dbReference type="EMBL" id="VXIS01000036">
    <property type="protein sequence ID" value="KAA8911402.1"/>
    <property type="molecule type" value="Genomic_DNA"/>
</dbReference>
<keyword evidence="1" id="KW-0732">Signal</keyword>
<evidence type="ECO:0000313" key="2">
    <source>
        <dbReference type="EMBL" id="KAA8911402.1"/>
    </source>
</evidence>
<feature type="chain" id="PRO_5023829469" description="HNH nuclease domain-containing protein" evidence="1">
    <location>
        <begin position="17"/>
        <end position="116"/>
    </location>
</feature>
<keyword evidence="3" id="KW-1185">Reference proteome</keyword>
<evidence type="ECO:0000256" key="1">
    <source>
        <dbReference type="SAM" id="SignalP"/>
    </source>
</evidence>
<feature type="signal peptide" evidence="1">
    <location>
        <begin position="1"/>
        <end position="16"/>
    </location>
</feature>
<reference evidence="2 3" key="1">
    <citation type="submission" date="2019-09" db="EMBL/GenBank/DDBJ databases">
        <title>Draft genome of the ectomycorrhizal ascomycete Sphaerosporella brunnea.</title>
        <authorList>
            <consortium name="DOE Joint Genome Institute"/>
            <person name="Benucci G.M."/>
            <person name="Marozzi G."/>
            <person name="Antonielli L."/>
            <person name="Sanchez S."/>
            <person name="Marco P."/>
            <person name="Wang X."/>
            <person name="Falini L.B."/>
            <person name="Barry K."/>
            <person name="Haridas S."/>
            <person name="Lipzen A."/>
            <person name="Labutti K."/>
            <person name="Grigoriev I.V."/>
            <person name="Murat C."/>
            <person name="Martin F."/>
            <person name="Albertini E."/>
            <person name="Donnini D."/>
            <person name="Bonito G."/>
        </authorList>
    </citation>
    <scope>NUCLEOTIDE SEQUENCE [LARGE SCALE GENOMIC DNA]</scope>
    <source>
        <strain evidence="2 3">Sb_GMNB300</strain>
    </source>
</reference>
<evidence type="ECO:0000313" key="3">
    <source>
        <dbReference type="Proteomes" id="UP000326924"/>
    </source>
</evidence>
<evidence type="ECO:0008006" key="4">
    <source>
        <dbReference type="Google" id="ProtNLM"/>
    </source>
</evidence>
<sequence length="116" mass="13093">MYFWRFFDLFCPGVHALVDGASIDRPYNGTTMILQYHRYFGSMRMWFEQVPDKPNTYRIHTRKGAPPPSNSAIPEKLPLKTTISANPHSLPHAELLAVHAACCKILNASGAGEYLE</sequence>
<dbReference type="Proteomes" id="UP000326924">
    <property type="component" value="Unassembled WGS sequence"/>
</dbReference>
<accession>A0A5J5F4B9</accession>
<dbReference type="OrthoDB" id="2104739at2759"/>
<protein>
    <recommendedName>
        <fullName evidence="4">HNH nuclease domain-containing protein</fullName>
    </recommendedName>
</protein>
<gene>
    <name evidence="2" type="ORF">FN846DRAFT_438660</name>
</gene>
<dbReference type="AlphaFoldDB" id="A0A5J5F4B9"/>
<dbReference type="InParanoid" id="A0A5J5F4B9"/>